<dbReference type="SMART" id="SM01034">
    <property type="entry name" value="BLUF"/>
    <property type="match status" value="1"/>
</dbReference>
<dbReference type="Pfam" id="PF04940">
    <property type="entry name" value="BLUF"/>
    <property type="match status" value="1"/>
</dbReference>
<evidence type="ECO:0000313" key="3">
    <source>
        <dbReference type="Proteomes" id="UP000241167"/>
    </source>
</evidence>
<dbReference type="RefSeq" id="WP_106512563.1">
    <property type="nucleotide sequence ID" value="NZ_PXYI01000003.1"/>
</dbReference>
<proteinExistence type="predicted"/>
<reference evidence="2 3" key="1">
    <citation type="submission" date="2018-03" db="EMBL/GenBank/DDBJ databases">
        <title>The draft genome of Sphingosinicella sp. GL-C-18.</title>
        <authorList>
            <person name="Liu L."/>
            <person name="Li L."/>
            <person name="Liang L."/>
            <person name="Zhang X."/>
            <person name="Wang T."/>
        </authorList>
    </citation>
    <scope>NUCLEOTIDE SEQUENCE [LARGE SCALE GENOMIC DNA]</scope>
    <source>
        <strain evidence="2 3">GL-C-18</strain>
    </source>
</reference>
<dbReference type="GO" id="GO:0009882">
    <property type="term" value="F:blue light photoreceptor activity"/>
    <property type="evidence" value="ECO:0007669"/>
    <property type="project" value="InterPro"/>
</dbReference>
<dbReference type="Proteomes" id="UP000241167">
    <property type="component" value="Unassembled WGS sequence"/>
</dbReference>
<dbReference type="InterPro" id="IPR036046">
    <property type="entry name" value="Acylphosphatase-like_dom_sf"/>
</dbReference>
<accession>A0A2P7QR38</accession>
<name>A0A2P7QR38_9SPHN</name>
<dbReference type="AlphaFoldDB" id="A0A2P7QR38"/>
<dbReference type="InterPro" id="IPR007024">
    <property type="entry name" value="BLUF_domain"/>
</dbReference>
<dbReference type="PROSITE" id="PS50925">
    <property type="entry name" value="BLUF"/>
    <property type="match status" value="1"/>
</dbReference>
<protein>
    <submittedName>
        <fullName evidence="2">Blue light sensor protein</fullName>
    </submittedName>
</protein>
<feature type="domain" description="BLUF" evidence="1">
    <location>
        <begin position="1"/>
        <end position="92"/>
    </location>
</feature>
<dbReference type="SUPFAM" id="SSF54975">
    <property type="entry name" value="Acylphosphatase/BLUF domain-like"/>
    <property type="match status" value="1"/>
</dbReference>
<sequence>MLQIVYISTAQPGFAQSDLREVLEASRRNNAAVDVTGLLVAGGRRFLQVLEGPEAAVEATLARIKADPRHRALVNLSSKQVDARQFGDWSMGFELGGVPGAGDLNAVVANLVAKLSDRNLAAQFLGFAEIHARAA</sequence>
<comment type="caution">
    <text evidence="2">The sequence shown here is derived from an EMBL/GenBank/DDBJ whole genome shotgun (WGS) entry which is preliminary data.</text>
</comment>
<evidence type="ECO:0000313" key="2">
    <source>
        <dbReference type="EMBL" id="PSJ40409.1"/>
    </source>
</evidence>
<gene>
    <name evidence="2" type="ORF">C7I55_08695</name>
</gene>
<dbReference type="EMBL" id="PXYI01000003">
    <property type="protein sequence ID" value="PSJ40409.1"/>
    <property type="molecule type" value="Genomic_DNA"/>
</dbReference>
<keyword evidence="3" id="KW-1185">Reference proteome</keyword>
<dbReference type="GO" id="GO:0071949">
    <property type="term" value="F:FAD binding"/>
    <property type="evidence" value="ECO:0007669"/>
    <property type="project" value="InterPro"/>
</dbReference>
<dbReference type="Gene3D" id="3.30.70.100">
    <property type="match status" value="1"/>
</dbReference>
<evidence type="ECO:0000259" key="1">
    <source>
        <dbReference type="PROSITE" id="PS50925"/>
    </source>
</evidence>
<dbReference type="OrthoDB" id="196105at2"/>
<organism evidence="2 3">
    <name type="scientific">Allosphingosinicella deserti</name>
    <dbReference type="NCBI Taxonomy" id="2116704"/>
    <lineage>
        <taxon>Bacteria</taxon>
        <taxon>Pseudomonadati</taxon>
        <taxon>Pseudomonadota</taxon>
        <taxon>Alphaproteobacteria</taxon>
        <taxon>Sphingomonadales</taxon>
        <taxon>Sphingomonadaceae</taxon>
        <taxon>Allosphingosinicella</taxon>
    </lineage>
</organism>